<dbReference type="EMBL" id="HBUF01023363">
    <property type="protein sequence ID" value="CAG6611933.1"/>
    <property type="molecule type" value="Transcribed_RNA"/>
</dbReference>
<dbReference type="AlphaFoldDB" id="A0A8D8PQW9"/>
<name>A0A8D8PQW9_9HEMI</name>
<evidence type="ECO:0000313" key="2">
    <source>
        <dbReference type="EMBL" id="CAG6611932.1"/>
    </source>
</evidence>
<dbReference type="EMBL" id="HBUF01023364">
    <property type="protein sequence ID" value="CAG6611934.1"/>
    <property type="molecule type" value="Transcribed_RNA"/>
</dbReference>
<feature type="compositionally biased region" description="Polar residues" evidence="1">
    <location>
        <begin position="1"/>
        <end position="11"/>
    </location>
</feature>
<protein>
    <submittedName>
        <fullName evidence="2">Uncharacterized protein</fullName>
    </submittedName>
</protein>
<organism evidence="2">
    <name type="scientific">Cacopsylla melanoneura</name>
    <dbReference type="NCBI Taxonomy" id="428564"/>
    <lineage>
        <taxon>Eukaryota</taxon>
        <taxon>Metazoa</taxon>
        <taxon>Ecdysozoa</taxon>
        <taxon>Arthropoda</taxon>
        <taxon>Hexapoda</taxon>
        <taxon>Insecta</taxon>
        <taxon>Pterygota</taxon>
        <taxon>Neoptera</taxon>
        <taxon>Paraneoptera</taxon>
        <taxon>Hemiptera</taxon>
        <taxon>Sternorrhyncha</taxon>
        <taxon>Psylloidea</taxon>
        <taxon>Psyllidae</taxon>
        <taxon>Psyllinae</taxon>
        <taxon>Cacopsylla</taxon>
    </lineage>
</organism>
<feature type="region of interest" description="Disordered" evidence="1">
    <location>
        <begin position="1"/>
        <end position="44"/>
    </location>
</feature>
<proteinExistence type="predicted"/>
<evidence type="ECO:0000256" key="1">
    <source>
        <dbReference type="SAM" id="MobiDB-lite"/>
    </source>
</evidence>
<accession>A0A8D8PQW9</accession>
<sequence length="106" mass="11344">MPVTVSTTQPLETRVPPLPPLGDAVPPHPHLADDPRPPLLAGRGHVTPGVKVVAGRGQGHPVLLLVPSLHLGMNGVLHLHQQPSLAAHMARLVWKSWMKATKDIKC</sequence>
<reference evidence="2" key="1">
    <citation type="submission" date="2021-05" db="EMBL/GenBank/DDBJ databases">
        <authorList>
            <person name="Alioto T."/>
            <person name="Alioto T."/>
            <person name="Gomez Garrido J."/>
        </authorList>
    </citation>
    <scope>NUCLEOTIDE SEQUENCE</scope>
</reference>
<dbReference type="EMBL" id="HBUF01023362">
    <property type="protein sequence ID" value="CAG6611932.1"/>
    <property type="molecule type" value="Transcribed_RNA"/>
</dbReference>
<dbReference type="EMBL" id="HBUF01023365">
    <property type="protein sequence ID" value="CAG6611935.1"/>
    <property type="molecule type" value="Transcribed_RNA"/>
</dbReference>